<name>A0A2P5DXU9_PARAD</name>
<gene>
    <name evidence="1" type="ORF">PanWU01x14_020960</name>
</gene>
<protein>
    <submittedName>
        <fullName evidence="1">Uncharacterized protein</fullName>
    </submittedName>
</protein>
<evidence type="ECO:0000313" key="1">
    <source>
        <dbReference type="EMBL" id="PON78114.1"/>
    </source>
</evidence>
<dbReference type="AlphaFoldDB" id="A0A2P5DXU9"/>
<keyword evidence="2" id="KW-1185">Reference proteome</keyword>
<reference evidence="2" key="1">
    <citation type="submission" date="2016-06" db="EMBL/GenBank/DDBJ databases">
        <title>Parallel loss of symbiosis genes in relatives of nitrogen-fixing non-legume Parasponia.</title>
        <authorList>
            <person name="Van Velzen R."/>
            <person name="Holmer R."/>
            <person name="Bu F."/>
            <person name="Rutten L."/>
            <person name="Van Zeijl A."/>
            <person name="Liu W."/>
            <person name="Santuari L."/>
            <person name="Cao Q."/>
            <person name="Sharma T."/>
            <person name="Shen D."/>
            <person name="Roswanjaya Y."/>
            <person name="Wardhani T."/>
            <person name="Kalhor M.S."/>
            <person name="Jansen J."/>
            <person name="Van den Hoogen J."/>
            <person name="Gungor B."/>
            <person name="Hartog M."/>
            <person name="Hontelez J."/>
            <person name="Verver J."/>
            <person name="Yang W.-C."/>
            <person name="Schijlen E."/>
            <person name="Repin R."/>
            <person name="Schilthuizen M."/>
            <person name="Schranz E."/>
            <person name="Heidstra R."/>
            <person name="Miyata K."/>
            <person name="Fedorova E."/>
            <person name="Kohlen W."/>
            <person name="Bisseling T."/>
            <person name="Smit S."/>
            <person name="Geurts R."/>
        </authorList>
    </citation>
    <scope>NUCLEOTIDE SEQUENCE [LARGE SCALE GENOMIC DNA]</scope>
    <source>
        <strain evidence="2">cv. WU1-14</strain>
    </source>
</reference>
<evidence type="ECO:0000313" key="2">
    <source>
        <dbReference type="Proteomes" id="UP000237105"/>
    </source>
</evidence>
<organism evidence="1 2">
    <name type="scientific">Parasponia andersonii</name>
    <name type="common">Sponia andersonii</name>
    <dbReference type="NCBI Taxonomy" id="3476"/>
    <lineage>
        <taxon>Eukaryota</taxon>
        <taxon>Viridiplantae</taxon>
        <taxon>Streptophyta</taxon>
        <taxon>Embryophyta</taxon>
        <taxon>Tracheophyta</taxon>
        <taxon>Spermatophyta</taxon>
        <taxon>Magnoliopsida</taxon>
        <taxon>eudicotyledons</taxon>
        <taxon>Gunneridae</taxon>
        <taxon>Pentapetalae</taxon>
        <taxon>rosids</taxon>
        <taxon>fabids</taxon>
        <taxon>Rosales</taxon>
        <taxon>Cannabaceae</taxon>
        <taxon>Parasponia</taxon>
    </lineage>
</organism>
<accession>A0A2P5DXU9</accession>
<sequence length="101" mass="11784">MAVKAHHNTNLFSSHQFITSRDFMKLNQENDNIMSYVDIIMDSSTIIPKSFLLLYDQSPIRDKVPEELNPLIRSRKSIFDSPIPAPLRKCMRDSINELTRF</sequence>
<comment type="caution">
    <text evidence="1">The sequence shown here is derived from an EMBL/GenBank/DDBJ whole genome shotgun (WGS) entry which is preliminary data.</text>
</comment>
<dbReference type="Proteomes" id="UP000237105">
    <property type="component" value="Unassembled WGS sequence"/>
</dbReference>
<dbReference type="EMBL" id="JXTB01000010">
    <property type="protein sequence ID" value="PON78114.1"/>
    <property type="molecule type" value="Genomic_DNA"/>
</dbReference>
<proteinExistence type="predicted"/>